<protein>
    <submittedName>
        <fullName evidence="1">Uncharacterized protein</fullName>
    </submittedName>
</protein>
<evidence type="ECO:0000313" key="2">
    <source>
        <dbReference type="Proteomes" id="UP000229296"/>
    </source>
</evidence>
<accession>A0A291I9K6</accession>
<evidence type="ECO:0000313" key="1">
    <source>
        <dbReference type="EMBL" id="ATG86365.1"/>
    </source>
</evidence>
<name>A0A291I9K6_9CAUD</name>
<dbReference type="Proteomes" id="UP000229296">
    <property type="component" value="Segment"/>
</dbReference>
<gene>
    <name evidence="1" type="ORF">LpeD_80</name>
</gene>
<reference evidence="1 2" key="1">
    <citation type="submission" date="2017-08" db="EMBL/GenBank/DDBJ databases">
        <title>Isolation and Characterization of phages of Lactobacillus pentosus and plantarum.</title>
        <authorList>
            <person name="Qi R."/>
            <person name="Yu M."/>
            <person name="Qiao X."/>
            <person name="Li Y."/>
        </authorList>
    </citation>
    <scope>NUCLEOTIDE SEQUENCE [LARGE SCALE GENOMIC DNA]</scope>
</reference>
<sequence length="146" mass="16957">MKTKEFADKLKDYGFYVKHHLFQYTGVVDISTRGSVNDPTLADISETEMGVVSFNGPIIKDVGDIIMEYANTPIEKRREEKKSLVHLKGINKHNSYLNYHKDLNDYFIGNRNDDAYYKARFTKSEIDKLVEDPDFFLQKGSYTLED</sequence>
<organism evidence="1 2">
    <name type="scientific">Lactobacillus phage LpeD</name>
    <dbReference type="NCBI Taxonomy" id="2041210"/>
    <lineage>
        <taxon>Viruses</taxon>
        <taxon>Duplodnaviria</taxon>
        <taxon>Heunggongvirae</taxon>
        <taxon>Uroviricota</taxon>
        <taxon>Caudoviricetes</taxon>
        <taxon>Herelleviridae</taxon>
        <taxon>Elpedvirus</taxon>
        <taxon>Elpedvirus LpeD</taxon>
    </lineage>
</organism>
<keyword evidence="2" id="KW-1185">Reference proteome</keyword>
<dbReference type="EMBL" id="MF787246">
    <property type="protein sequence ID" value="ATG86365.1"/>
    <property type="molecule type" value="Genomic_DNA"/>
</dbReference>
<proteinExistence type="predicted"/>